<dbReference type="PANTHER" id="PTHR31516:SF17">
    <property type="entry name" value="STABILIZER OF AXONEMAL MICROTUBULES 2"/>
    <property type="match status" value="1"/>
</dbReference>
<accession>A0A2J7PTB2</accession>
<dbReference type="InParanoid" id="A0A2J7PTB2"/>
<comment type="caution">
    <text evidence="2">The sequence shown here is derived from an EMBL/GenBank/DDBJ whole genome shotgun (WGS) entry which is preliminary data.</text>
</comment>
<dbReference type="GO" id="GO:0008017">
    <property type="term" value="F:microtubule binding"/>
    <property type="evidence" value="ECO:0007669"/>
    <property type="project" value="InterPro"/>
</dbReference>
<evidence type="ECO:0000313" key="3">
    <source>
        <dbReference type="Proteomes" id="UP000235965"/>
    </source>
</evidence>
<dbReference type="GO" id="GO:0005879">
    <property type="term" value="C:axonemal microtubule"/>
    <property type="evidence" value="ECO:0007669"/>
    <property type="project" value="TreeGrafter"/>
</dbReference>
<organism evidence="2 3">
    <name type="scientific">Cryptotermes secundus</name>
    <dbReference type="NCBI Taxonomy" id="105785"/>
    <lineage>
        <taxon>Eukaryota</taxon>
        <taxon>Metazoa</taxon>
        <taxon>Ecdysozoa</taxon>
        <taxon>Arthropoda</taxon>
        <taxon>Hexapoda</taxon>
        <taxon>Insecta</taxon>
        <taxon>Pterygota</taxon>
        <taxon>Neoptera</taxon>
        <taxon>Polyneoptera</taxon>
        <taxon>Dictyoptera</taxon>
        <taxon>Blattodea</taxon>
        <taxon>Blattoidea</taxon>
        <taxon>Termitoidae</taxon>
        <taxon>Kalotermitidae</taxon>
        <taxon>Cryptotermitinae</taxon>
        <taxon>Cryptotermes</taxon>
    </lineage>
</organism>
<comment type="similarity">
    <text evidence="1">Belongs to the FAM154 family.</text>
</comment>
<name>A0A2J7PTB2_9NEOP</name>
<gene>
    <name evidence="2" type="ORF">B7P43_G17978</name>
</gene>
<reference evidence="2 3" key="1">
    <citation type="submission" date="2017-12" db="EMBL/GenBank/DDBJ databases">
        <title>Hemimetabolous genomes reveal molecular basis of termite eusociality.</title>
        <authorList>
            <person name="Harrison M.C."/>
            <person name="Jongepier E."/>
            <person name="Robertson H.M."/>
            <person name="Arning N."/>
            <person name="Bitard-Feildel T."/>
            <person name="Chao H."/>
            <person name="Childers C.P."/>
            <person name="Dinh H."/>
            <person name="Doddapaneni H."/>
            <person name="Dugan S."/>
            <person name="Gowin J."/>
            <person name="Greiner C."/>
            <person name="Han Y."/>
            <person name="Hu H."/>
            <person name="Hughes D.S.T."/>
            <person name="Huylmans A.-K."/>
            <person name="Kemena C."/>
            <person name="Kremer L.P.M."/>
            <person name="Lee S.L."/>
            <person name="Lopez-Ezquerra A."/>
            <person name="Mallet L."/>
            <person name="Monroy-Kuhn J.M."/>
            <person name="Moser A."/>
            <person name="Murali S.C."/>
            <person name="Muzny D.M."/>
            <person name="Otani S."/>
            <person name="Piulachs M.-D."/>
            <person name="Poelchau M."/>
            <person name="Qu J."/>
            <person name="Schaub F."/>
            <person name="Wada-Katsumata A."/>
            <person name="Worley K.C."/>
            <person name="Xie Q."/>
            <person name="Ylla G."/>
            <person name="Poulsen M."/>
            <person name="Gibbs R.A."/>
            <person name="Schal C."/>
            <person name="Richards S."/>
            <person name="Belles X."/>
            <person name="Korb J."/>
            <person name="Bornberg-Bauer E."/>
        </authorList>
    </citation>
    <scope>NUCLEOTIDE SEQUENCE [LARGE SCALE GENOMIC DNA]</scope>
    <source>
        <tissue evidence="2">Whole body</tissue>
    </source>
</reference>
<dbReference type="GO" id="GO:0005814">
    <property type="term" value="C:centriole"/>
    <property type="evidence" value="ECO:0007669"/>
    <property type="project" value="TreeGrafter"/>
</dbReference>
<dbReference type="EMBL" id="NEVH01021643">
    <property type="protein sequence ID" value="PNF19564.1"/>
    <property type="molecule type" value="Genomic_DNA"/>
</dbReference>
<evidence type="ECO:0000256" key="1">
    <source>
        <dbReference type="ARBA" id="ARBA00008738"/>
    </source>
</evidence>
<evidence type="ECO:0000313" key="2">
    <source>
        <dbReference type="EMBL" id="PNF19564.1"/>
    </source>
</evidence>
<dbReference type="OrthoDB" id="365640at2759"/>
<dbReference type="PANTHER" id="PTHR31516">
    <property type="entry name" value="STABILIZER OF AXONEMAL MICROTUBULES 2"/>
    <property type="match status" value="1"/>
</dbReference>
<proteinExistence type="inferred from homology"/>
<sequence>MKSNIFGRNGYEYIQPQPAKSCKPINVYKKPTVPFEDGTVYILSYFGTYADTAAQCRQKSLRRPDNLSLEGDMTFETITSESCQPTGICRPAESCKPQRCYKAPSTPFAKDSVYTLSYMHPVTDADTAAQCHRNSLRRPDNLSLEGDMSFETTYSASYQTIGNGRHAESFKPQKCYKAPSTPFSKDSVYTLSYMHPGTDADTAAQCRSKSLQRPDNLSLAGDMSFETTYSASYQPIGNCRPAESCKPRIFYKTPSTTFAKDSVYTLGYMPPGKFV</sequence>
<dbReference type="AlphaFoldDB" id="A0A2J7PTB2"/>
<dbReference type="InterPro" id="IPR033336">
    <property type="entry name" value="SAXO1/2"/>
</dbReference>
<dbReference type="GO" id="GO:0036126">
    <property type="term" value="C:sperm flagellum"/>
    <property type="evidence" value="ECO:0007669"/>
    <property type="project" value="TreeGrafter"/>
</dbReference>
<dbReference type="Proteomes" id="UP000235965">
    <property type="component" value="Unassembled WGS sequence"/>
</dbReference>
<protein>
    <submittedName>
        <fullName evidence="2">Uncharacterized protein</fullName>
    </submittedName>
</protein>
<keyword evidence="3" id="KW-1185">Reference proteome</keyword>
<dbReference type="GO" id="GO:0036064">
    <property type="term" value="C:ciliary basal body"/>
    <property type="evidence" value="ECO:0007669"/>
    <property type="project" value="TreeGrafter"/>
</dbReference>